<evidence type="ECO:0000256" key="2">
    <source>
        <dbReference type="ARBA" id="ARBA00022475"/>
    </source>
</evidence>
<evidence type="ECO:0000256" key="3">
    <source>
        <dbReference type="ARBA" id="ARBA00022692"/>
    </source>
</evidence>
<evidence type="ECO:0000256" key="4">
    <source>
        <dbReference type="ARBA" id="ARBA00022989"/>
    </source>
</evidence>
<evidence type="ECO:0000313" key="8">
    <source>
        <dbReference type="Proteomes" id="UP000662873"/>
    </source>
</evidence>
<feature type="transmembrane region" description="Helical" evidence="6">
    <location>
        <begin position="179"/>
        <end position="202"/>
    </location>
</feature>
<feature type="transmembrane region" description="Helical" evidence="6">
    <location>
        <begin position="330"/>
        <end position="352"/>
    </location>
</feature>
<dbReference type="PANTHER" id="PTHR30250:SF11">
    <property type="entry name" value="O-ANTIGEN TRANSPORTER-RELATED"/>
    <property type="match status" value="1"/>
</dbReference>
<feature type="transmembrane region" description="Helical" evidence="6">
    <location>
        <begin position="428"/>
        <end position="448"/>
    </location>
</feature>
<gene>
    <name evidence="7" type="ORF">NPRO_08830</name>
</gene>
<keyword evidence="2" id="KW-1003">Cell membrane</keyword>
<evidence type="ECO:0000256" key="1">
    <source>
        <dbReference type="ARBA" id="ARBA00004651"/>
    </source>
</evidence>
<keyword evidence="5 6" id="KW-0472">Membrane</keyword>
<feature type="transmembrane region" description="Helical" evidence="6">
    <location>
        <begin position="388"/>
        <end position="408"/>
    </location>
</feature>
<feature type="transmembrane region" description="Helical" evidence="6">
    <location>
        <begin position="37"/>
        <end position="61"/>
    </location>
</feature>
<evidence type="ECO:0000256" key="6">
    <source>
        <dbReference type="SAM" id="Phobius"/>
    </source>
</evidence>
<feature type="transmembrane region" description="Helical" evidence="6">
    <location>
        <begin position="454"/>
        <end position="472"/>
    </location>
</feature>
<sequence length="510" mass="54744">MTNTRNVVPLVAARVVTLGLQIASIRTYVRVLGDDAYAVFVYFTAIMGYVLLVDLGILSALQRELLEVYAKDERWAIRRTIKDGAKMLALSLVAGWGVYAVLAAVLKLPFSETVRVSMPLMALFGGVHLLGNLTFLFLNAVLAGAARFRRLGVSLLAGGAAAPALGIVGAYVSRSPQGVVAGTSLGFCLAALTAFVLAAPIWKEAPHGHEAPSRTRSILQAGLRGFASRVSAQFGTSIDRILIGNTVPTVLTPYALCYQVAQLLQELLVPVYQTMFPEISRAMVKGPKELSVAVERTVLIGVSFASSMILVGSAYGDPILRLWVSKEVEYALWTTLLLGVYRSADFLNNIIGIAHFSAARMDRLIPYTATNATLTIALTAFAVRGWGIVGVGVMNAAISTLILVPLLYGVKRRYAPDLALRRLFAKSVGMVAVAGVFVGLVGWGTTFVDSTRESLWLCLTAPFAVGGCYLLQVKLCGAPYPKALANKILAKWQRDHSPAPNEKVDSIEPE</sequence>
<name>A0A809R9G0_9BACT</name>
<comment type="subcellular location">
    <subcellularLocation>
        <location evidence="1">Cell membrane</location>
        <topology evidence="1">Multi-pass membrane protein</topology>
    </subcellularLocation>
</comment>
<organism evidence="7 8">
    <name type="scientific">Candidatus Nitrosymbiomonas proteolyticus</name>
    <dbReference type="NCBI Taxonomy" id="2608984"/>
    <lineage>
        <taxon>Bacteria</taxon>
        <taxon>Bacillati</taxon>
        <taxon>Armatimonadota</taxon>
        <taxon>Armatimonadota incertae sedis</taxon>
        <taxon>Candidatus Nitrosymbiomonas</taxon>
    </lineage>
</organism>
<feature type="transmembrane region" description="Helical" evidence="6">
    <location>
        <begin position="7"/>
        <end position="25"/>
    </location>
</feature>
<feature type="transmembrane region" description="Helical" evidence="6">
    <location>
        <begin position="297"/>
        <end position="315"/>
    </location>
</feature>
<evidence type="ECO:0008006" key="9">
    <source>
        <dbReference type="Google" id="ProtNLM"/>
    </source>
</evidence>
<reference evidence="7" key="1">
    <citation type="journal article" name="DNA Res.">
        <title>The physiological potential of anammox bacteria as revealed by their core genome structure.</title>
        <authorList>
            <person name="Okubo T."/>
            <person name="Toyoda A."/>
            <person name="Fukuhara K."/>
            <person name="Uchiyama I."/>
            <person name="Harigaya Y."/>
            <person name="Kuroiwa M."/>
            <person name="Suzuki T."/>
            <person name="Murakami Y."/>
            <person name="Suwa Y."/>
            <person name="Takami H."/>
        </authorList>
    </citation>
    <scope>NUCLEOTIDE SEQUENCE</scope>
    <source>
        <strain evidence="7">317325-2</strain>
    </source>
</reference>
<dbReference type="KEGG" id="npy:NPRO_08830"/>
<feature type="transmembrane region" description="Helical" evidence="6">
    <location>
        <begin position="153"/>
        <end position="173"/>
    </location>
</feature>
<feature type="transmembrane region" description="Helical" evidence="6">
    <location>
        <begin position="364"/>
        <end position="382"/>
    </location>
</feature>
<dbReference type="GO" id="GO:0005886">
    <property type="term" value="C:plasma membrane"/>
    <property type="evidence" value="ECO:0007669"/>
    <property type="project" value="UniProtKB-SubCell"/>
</dbReference>
<dbReference type="PANTHER" id="PTHR30250">
    <property type="entry name" value="PST FAMILY PREDICTED COLANIC ACID TRANSPORTER"/>
    <property type="match status" value="1"/>
</dbReference>
<feature type="transmembrane region" description="Helical" evidence="6">
    <location>
        <begin position="87"/>
        <end position="106"/>
    </location>
</feature>
<feature type="transmembrane region" description="Helical" evidence="6">
    <location>
        <begin position="118"/>
        <end position="141"/>
    </location>
</feature>
<protein>
    <recommendedName>
        <fullName evidence="9">Polysaccharide biosynthesis protein</fullName>
    </recommendedName>
</protein>
<proteinExistence type="predicted"/>
<evidence type="ECO:0000313" key="7">
    <source>
        <dbReference type="EMBL" id="BBO23288.1"/>
    </source>
</evidence>
<dbReference type="AlphaFoldDB" id="A0A809R9G0"/>
<keyword evidence="4 6" id="KW-1133">Transmembrane helix</keyword>
<dbReference type="InterPro" id="IPR050833">
    <property type="entry name" value="Poly_Biosynth_Transport"/>
</dbReference>
<accession>A0A809R9G0</accession>
<evidence type="ECO:0000256" key="5">
    <source>
        <dbReference type="ARBA" id="ARBA00023136"/>
    </source>
</evidence>
<dbReference type="Proteomes" id="UP000662873">
    <property type="component" value="Chromosome"/>
</dbReference>
<dbReference type="EMBL" id="AP021858">
    <property type="protein sequence ID" value="BBO23288.1"/>
    <property type="molecule type" value="Genomic_DNA"/>
</dbReference>
<keyword evidence="3 6" id="KW-0812">Transmembrane</keyword>